<feature type="non-terminal residue" evidence="2">
    <location>
        <position position="1"/>
    </location>
</feature>
<dbReference type="EMBL" id="CADCVR010000024">
    <property type="protein sequence ID" value="CAA9480877.1"/>
    <property type="molecule type" value="Genomic_DNA"/>
</dbReference>
<feature type="compositionally biased region" description="Basic and acidic residues" evidence="1">
    <location>
        <begin position="13"/>
        <end position="29"/>
    </location>
</feature>
<feature type="compositionally biased region" description="Basic and acidic residues" evidence="1">
    <location>
        <begin position="78"/>
        <end position="91"/>
    </location>
</feature>
<reference evidence="2" key="1">
    <citation type="submission" date="2020-02" db="EMBL/GenBank/DDBJ databases">
        <authorList>
            <person name="Meier V. D."/>
        </authorList>
    </citation>
    <scope>NUCLEOTIDE SEQUENCE</scope>
    <source>
        <strain evidence="2">AVDCRST_MAG53</strain>
    </source>
</reference>
<feature type="compositionally biased region" description="Basic residues" evidence="1">
    <location>
        <begin position="30"/>
        <end position="41"/>
    </location>
</feature>
<dbReference type="AlphaFoldDB" id="A0A6J4RZA9"/>
<organism evidence="2">
    <name type="scientific">uncultured Solirubrobacteraceae bacterium</name>
    <dbReference type="NCBI Taxonomy" id="1162706"/>
    <lineage>
        <taxon>Bacteria</taxon>
        <taxon>Bacillati</taxon>
        <taxon>Actinomycetota</taxon>
        <taxon>Thermoleophilia</taxon>
        <taxon>Solirubrobacterales</taxon>
        <taxon>Solirubrobacteraceae</taxon>
        <taxon>environmental samples</taxon>
    </lineage>
</organism>
<evidence type="ECO:0000256" key="1">
    <source>
        <dbReference type="SAM" id="MobiDB-lite"/>
    </source>
</evidence>
<proteinExistence type="predicted"/>
<evidence type="ECO:0000313" key="2">
    <source>
        <dbReference type="EMBL" id="CAA9480877.1"/>
    </source>
</evidence>
<name>A0A6J4RZA9_9ACTN</name>
<feature type="compositionally biased region" description="Basic residues" evidence="1">
    <location>
        <begin position="65"/>
        <end position="77"/>
    </location>
</feature>
<protein>
    <submittedName>
        <fullName evidence="2">Uncharacterized protein</fullName>
    </submittedName>
</protein>
<feature type="compositionally biased region" description="Basic and acidic residues" evidence="1">
    <location>
        <begin position="42"/>
        <end position="55"/>
    </location>
</feature>
<gene>
    <name evidence="2" type="ORF">AVDCRST_MAG53-690</name>
</gene>
<feature type="non-terminal residue" evidence="2">
    <location>
        <position position="121"/>
    </location>
</feature>
<sequence length="121" mass="13704">AHPSAARARRGVPRRDDRRRVGVRRDVRRQGSRRPRPHHASAHGDPDHPERHERAAVGAAVGRPAVRHRELRPRRQDHRPVAERENPDAHPSRGGGTGRSLPPEPRTGRHDHREDEDAQGL</sequence>
<accession>A0A6J4RZA9</accession>
<feature type="compositionally biased region" description="Basic and acidic residues" evidence="1">
    <location>
        <begin position="106"/>
        <end position="115"/>
    </location>
</feature>
<feature type="region of interest" description="Disordered" evidence="1">
    <location>
        <begin position="1"/>
        <end position="121"/>
    </location>
</feature>